<dbReference type="Proteomes" id="UP000299102">
    <property type="component" value="Unassembled WGS sequence"/>
</dbReference>
<keyword evidence="6" id="KW-0732">Signal</keyword>
<reference evidence="7 8" key="1">
    <citation type="journal article" date="2019" name="Commun. Biol.">
        <title>The bagworm genome reveals a unique fibroin gene that provides high tensile strength.</title>
        <authorList>
            <person name="Kono N."/>
            <person name="Nakamura H."/>
            <person name="Ohtoshi R."/>
            <person name="Tomita M."/>
            <person name="Numata K."/>
            <person name="Arakawa K."/>
        </authorList>
    </citation>
    <scope>NUCLEOTIDE SEQUENCE [LARGE SCALE GENOMIC DNA]</scope>
</reference>
<evidence type="ECO:0000256" key="4">
    <source>
        <dbReference type="RuleBase" id="RU003718"/>
    </source>
</evidence>
<feature type="chain" id="PRO_5020023875" evidence="6">
    <location>
        <begin position="23"/>
        <end position="536"/>
    </location>
</feature>
<dbReference type="GO" id="GO:0008194">
    <property type="term" value="F:UDP-glycosyltransferase activity"/>
    <property type="evidence" value="ECO:0007669"/>
    <property type="project" value="InterPro"/>
</dbReference>
<evidence type="ECO:0000256" key="5">
    <source>
        <dbReference type="SAM" id="Phobius"/>
    </source>
</evidence>
<protein>
    <submittedName>
        <fullName evidence="7">2-hydroxyacylsphingosine 1-beta-galactosyltransferase</fullName>
    </submittedName>
</protein>
<dbReference type="EMBL" id="BGZK01000438">
    <property type="protein sequence ID" value="GBP43541.1"/>
    <property type="molecule type" value="Genomic_DNA"/>
</dbReference>
<organism evidence="7 8">
    <name type="scientific">Eumeta variegata</name>
    <name type="common">Bagworm moth</name>
    <name type="synonym">Eumeta japonica</name>
    <dbReference type="NCBI Taxonomy" id="151549"/>
    <lineage>
        <taxon>Eukaryota</taxon>
        <taxon>Metazoa</taxon>
        <taxon>Ecdysozoa</taxon>
        <taxon>Arthropoda</taxon>
        <taxon>Hexapoda</taxon>
        <taxon>Insecta</taxon>
        <taxon>Pterygota</taxon>
        <taxon>Neoptera</taxon>
        <taxon>Endopterygota</taxon>
        <taxon>Lepidoptera</taxon>
        <taxon>Glossata</taxon>
        <taxon>Ditrysia</taxon>
        <taxon>Tineoidea</taxon>
        <taxon>Psychidae</taxon>
        <taxon>Oiketicinae</taxon>
        <taxon>Eumeta</taxon>
    </lineage>
</organism>
<dbReference type="CDD" id="cd03784">
    <property type="entry name" value="GT1_Gtf-like"/>
    <property type="match status" value="1"/>
</dbReference>
<evidence type="ECO:0000256" key="1">
    <source>
        <dbReference type="ARBA" id="ARBA00009995"/>
    </source>
</evidence>
<dbReference type="InterPro" id="IPR050271">
    <property type="entry name" value="UDP-glycosyltransferase"/>
</dbReference>
<evidence type="ECO:0000256" key="2">
    <source>
        <dbReference type="ARBA" id="ARBA00022676"/>
    </source>
</evidence>
<dbReference type="Gene3D" id="3.40.50.2000">
    <property type="entry name" value="Glycogen Phosphorylase B"/>
    <property type="match status" value="2"/>
</dbReference>
<dbReference type="STRING" id="151549.A0A4C1VXJ3"/>
<dbReference type="OrthoDB" id="5835829at2759"/>
<sequence length="536" mass="61102">MLSQGILRTAWWLVAVVASACASELLMVTMGGTKSHKIPFWELAKGMIRRGHNVTFLSAFPPDFHVQGLEEIAPESLVSYVKSFTDWDLVGARIRGEEPVAPFDIIRYGYEACEALLSDYETRSFLRSRRNFDLIVLDGAYPECALGLVYRLRVPFIYINTVGFYTAPLSISGSPAPYSVTPFFGKAFTDDMGLIDRTLNAAWNLVTVVMHSFMVGVLQGVLRNHFGQKMPHVYDMAKNVSFILQNGHYSVSYPRPYLPNVAEIACIHCKEAKSLNQELEDWISGAGEAGFVYVSMGSSVRAASMPARAQRIFVNALGRLPQRVLWKHEAEYNMTDLPPNIKLSKWLPQQDLLGHPKIRAFVTHGGLLSMYETVYHGVPVVTMPVFCDHDANAAKAELDGYAKRLDLRNLSSDKLYRAIREVIDERKYRAEVKRRQILLRDQKETPLERAVYWTEYVIRHKGAYHLQSPAKDLNYFQYHMLDAFCIVLFSGLMIFILICYVLRVSFKRLIDFIHNKPVHLKKYSQVKQAIKLKKEL</sequence>
<keyword evidence="5" id="KW-0812">Transmembrane</keyword>
<dbReference type="FunFam" id="3.40.50.2000:FF:000021">
    <property type="entry name" value="UDP-glucuronosyltransferase"/>
    <property type="match status" value="1"/>
</dbReference>
<comment type="caution">
    <text evidence="7">The sequence shown here is derived from an EMBL/GenBank/DDBJ whole genome shotgun (WGS) entry which is preliminary data.</text>
</comment>
<comment type="similarity">
    <text evidence="1 4">Belongs to the UDP-glycosyltransferase family.</text>
</comment>
<evidence type="ECO:0000313" key="7">
    <source>
        <dbReference type="EMBL" id="GBP43541.1"/>
    </source>
</evidence>
<keyword evidence="3 4" id="KW-0808">Transferase</keyword>
<feature type="signal peptide" evidence="6">
    <location>
        <begin position="1"/>
        <end position="22"/>
    </location>
</feature>
<keyword evidence="2 4" id="KW-0328">Glycosyltransferase</keyword>
<dbReference type="AlphaFoldDB" id="A0A4C1VXJ3"/>
<dbReference type="PANTHER" id="PTHR48043:SF27">
    <property type="entry name" value="UDP-GLUCURONOSYLTRANSFERASE"/>
    <property type="match status" value="1"/>
</dbReference>
<dbReference type="SUPFAM" id="SSF53756">
    <property type="entry name" value="UDP-Glycosyltransferase/glycogen phosphorylase"/>
    <property type="match status" value="1"/>
</dbReference>
<dbReference type="InterPro" id="IPR002213">
    <property type="entry name" value="UDP_glucos_trans"/>
</dbReference>
<accession>A0A4C1VXJ3</accession>
<feature type="transmembrane region" description="Helical" evidence="5">
    <location>
        <begin position="478"/>
        <end position="502"/>
    </location>
</feature>
<keyword evidence="5" id="KW-0472">Membrane</keyword>
<dbReference type="PANTHER" id="PTHR48043">
    <property type="entry name" value="EG:EG0003.4 PROTEIN-RELATED"/>
    <property type="match status" value="1"/>
</dbReference>
<gene>
    <name evidence="7" type="primary">UGT8</name>
    <name evidence="7" type="ORF">EVAR_87458_1</name>
</gene>
<evidence type="ECO:0000256" key="3">
    <source>
        <dbReference type="ARBA" id="ARBA00022679"/>
    </source>
</evidence>
<dbReference type="PROSITE" id="PS00375">
    <property type="entry name" value="UDPGT"/>
    <property type="match status" value="1"/>
</dbReference>
<evidence type="ECO:0000313" key="8">
    <source>
        <dbReference type="Proteomes" id="UP000299102"/>
    </source>
</evidence>
<keyword evidence="5" id="KW-1133">Transmembrane helix</keyword>
<evidence type="ECO:0000256" key="6">
    <source>
        <dbReference type="SAM" id="SignalP"/>
    </source>
</evidence>
<proteinExistence type="inferred from homology"/>
<keyword evidence="8" id="KW-1185">Reference proteome</keyword>
<dbReference type="InterPro" id="IPR035595">
    <property type="entry name" value="UDP_glycos_trans_CS"/>
</dbReference>
<dbReference type="Pfam" id="PF00201">
    <property type="entry name" value="UDPGT"/>
    <property type="match status" value="1"/>
</dbReference>
<name>A0A4C1VXJ3_EUMVA</name>